<dbReference type="Ensembl" id="ENSCCRT00020018367.1">
    <property type="protein sequence ID" value="ENSCCRP00020016719.1"/>
    <property type="gene ID" value="ENSCCRG00020007991.1"/>
</dbReference>
<feature type="transmembrane region" description="Helical" evidence="1">
    <location>
        <begin position="16"/>
        <end position="38"/>
    </location>
</feature>
<dbReference type="PROSITE" id="PS51257">
    <property type="entry name" value="PROKAR_LIPOPROTEIN"/>
    <property type="match status" value="1"/>
</dbReference>
<evidence type="ECO:0000256" key="1">
    <source>
        <dbReference type="SAM" id="Phobius"/>
    </source>
</evidence>
<dbReference type="Proteomes" id="UP000694701">
    <property type="component" value="Unplaced"/>
</dbReference>
<keyword evidence="1" id="KW-0472">Membrane</keyword>
<dbReference type="AlphaFoldDB" id="A0A8C2H3V9"/>
<proteinExistence type="predicted"/>
<keyword evidence="1" id="KW-0812">Transmembrane</keyword>
<name>A0A8C2H3V9_CYPCA</name>
<evidence type="ECO:0000313" key="3">
    <source>
        <dbReference type="Proteomes" id="UP000694701"/>
    </source>
</evidence>
<organism evidence="2 3">
    <name type="scientific">Cyprinus carpio</name>
    <name type="common">Common carp</name>
    <dbReference type="NCBI Taxonomy" id="7962"/>
    <lineage>
        <taxon>Eukaryota</taxon>
        <taxon>Metazoa</taxon>
        <taxon>Chordata</taxon>
        <taxon>Craniata</taxon>
        <taxon>Vertebrata</taxon>
        <taxon>Euteleostomi</taxon>
        <taxon>Actinopterygii</taxon>
        <taxon>Neopterygii</taxon>
        <taxon>Teleostei</taxon>
        <taxon>Ostariophysi</taxon>
        <taxon>Cypriniformes</taxon>
        <taxon>Cyprinidae</taxon>
        <taxon>Cyprininae</taxon>
        <taxon>Cyprinus</taxon>
    </lineage>
</organism>
<protein>
    <submittedName>
        <fullName evidence="2">Uncharacterized protein</fullName>
    </submittedName>
</protein>
<keyword evidence="1" id="KW-1133">Transmembrane helix</keyword>
<reference evidence="2" key="1">
    <citation type="submission" date="2025-08" db="UniProtKB">
        <authorList>
            <consortium name="Ensembl"/>
        </authorList>
    </citation>
    <scope>IDENTIFICATION</scope>
</reference>
<accession>A0A8C2H3V9</accession>
<sequence length="73" mass="8191">MICLKENKTHVTILPYLVWAVACIINISGMHNIVLTALNSSFHRLAESRSVWTLRCPDEEHLAPGLRTFGDVS</sequence>
<evidence type="ECO:0000313" key="2">
    <source>
        <dbReference type="Ensembl" id="ENSCCRP00020016719.1"/>
    </source>
</evidence>